<keyword evidence="1" id="KW-0175">Coiled coil</keyword>
<evidence type="ECO:0000256" key="1">
    <source>
        <dbReference type="SAM" id="Coils"/>
    </source>
</evidence>
<accession>A0AAU7QUT2</accession>
<protein>
    <submittedName>
        <fullName evidence="2">Uncharacterized protein</fullName>
    </submittedName>
</protein>
<dbReference type="EMBL" id="CP157974">
    <property type="protein sequence ID" value="XBT79709.1"/>
    <property type="molecule type" value="Genomic_DNA"/>
</dbReference>
<organism evidence="2">
    <name type="scientific">Micromonospora sp. HUAS YX12</name>
    <dbReference type="NCBI Taxonomy" id="3156396"/>
    <lineage>
        <taxon>Bacteria</taxon>
        <taxon>Bacillati</taxon>
        <taxon>Actinomycetota</taxon>
        <taxon>Actinomycetes</taxon>
        <taxon>Micromonosporales</taxon>
        <taxon>Micromonosporaceae</taxon>
        <taxon>Micromonospora</taxon>
    </lineage>
</organism>
<proteinExistence type="predicted"/>
<dbReference type="RefSeq" id="WP_349876189.1">
    <property type="nucleotide sequence ID" value="NZ_CP157974.1"/>
</dbReference>
<name>A0AAU7QUT2_9ACTN</name>
<feature type="coiled-coil region" evidence="1">
    <location>
        <begin position="25"/>
        <end position="52"/>
    </location>
</feature>
<gene>
    <name evidence="2" type="ORF">ABIH81_18790</name>
</gene>
<evidence type="ECO:0000313" key="2">
    <source>
        <dbReference type="EMBL" id="XBT79709.1"/>
    </source>
</evidence>
<reference evidence="2" key="1">
    <citation type="submission" date="2024-06" db="EMBL/GenBank/DDBJ databases">
        <title>Micromonospora sp. strain HUAS YX12 genome sequences.</title>
        <authorList>
            <person name="Mo P."/>
        </authorList>
    </citation>
    <scope>NUCLEOTIDE SEQUENCE</scope>
    <source>
        <strain evidence="2">HUAS YX12</strain>
    </source>
</reference>
<dbReference type="AlphaFoldDB" id="A0AAU7QUT2"/>
<sequence length="195" mass="21685">MDKRVKELALEFGVEAEAADQWGLIAQLARAVVEAERELERHARELTGATEDAVVTAKAGDLRTSVRGDLLAAVSDKAGAVDAALMKVAERRQALALVAESVKAARPKPAPELAERDEVTWTLGRRTEHRGKVDQVIDGRVWVIDRENEVTWVLAANEVTKVEPAKLAEHADCRGFDSQDQHWHCHTHEVYEQPW</sequence>